<proteinExistence type="predicted"/>
<reference evidence="1" key="2">
    <citation type="journal article" date="2015" name="Data Brief">
        <title>Shoot transcriptome of the giant reed, Arundo donax.</title>
        <authorList>
            <person name="Barrero R.A."/>
            <person name="Guerrero F.D."/>
            <person name="Moolhuijzen P."/>
            <person name="Goolsby J.A."/>
            <person name="Tidwell J."/>
            <person name="Bellgard S.E."/>
            <person name="Bellgard M.I."/>
        </authorList>
    </citation>
    <scope>NUCLEOTIDE SEQUENCE</scope>
    <source>
        <tissue evidence="1">Shoot tissue taken approximately 20 cm above the soil surface</tissue>
    </source>
</reference>
<evidence type="ECO:0000313" key="1">
    <source>
        <dbReference type="EMBL" id="JAD18129.1"/>
    </source>
</evidence>
<accession>A0A0A8XVZ8</accession>
<name>A0A0A8XVZ8_ARUDO</name>
<organism evidence="1">
    <name type="scientific">Arundo donax</name>
    <name type="common">Giant reed</name>
    <name type="synonym">Donax arundinaceus</name>
    <dbReference type="NCBI Taxonomy" id="35708"/>
    <lineage>
        <taxon>Eukaryota</taxon>
        <taxon>Viridiplantae</taxon>
        <taxon>Streptophyta</taxon>
        <taxon>Embryophyta</taxon>
        <taxon>Tracheophyta</taxon>
        <taxon>Spermatophyta</taxon>
        <taxon>Magnoliopsida</taxon>
        <taxon>Liliopsida</taxon>
        <taxon>Poales</taxon>
        <taxon>Poaceae</taxon>
        <taxon>PACMAD clade</taxon>
        <taxon>Arundinoideae</taxon>
        <taxon>Arundineae</taxon>
        <taxon>Arundo</taxon>
    </lineage>
</organism>
<sequence length="151" mass="17370">MPHGSSDGRLPADKSSVTSVLDGEEQHCLHTDITLEQLEEIMLPKAVDHFRLNAEATAYRMLWKSKHGTAYIQVEKASTKMQSTRRMIWGAKKGKILQRQDQVLESRPYVIPRFLNLWVAHAPVQLRGSIVDWIQTEEENWLAPPPLRLKF</sequence>
<reference evidence="1" key="1">
    <citation type="submission" date="2014-09" db="EMBL/GenBank/DDBJ databases">
        <authorList>
            <person name="Magalhaes I.L.F."/>
            <person name="Oliveira U."/>
            <person name="Santos F.R."/>
            <person name="Vidigal T.H.D.A."/>
            <person name="Brescovit A.D."/>
            <person name="Santos A.J."/>
        </authorList>
    </citation>
    <scope>NUCLEOTIDE SEQUENCE</scope>
    <source>
        <tissue evidence="1">Shoot tissue taken approximately 20 cm above the soil surface</tissue>
    </source>
</reference>
<protein>
    <submittedName>
        <fullName evidence="1">Uncharacterized protein</fullName>
    </submittedName>
</protein>
<dbReference type="AlphaFoldDB" id="A0A0A8XVZ8"/>
<dbReference type="EMBL" id="GBRH01279766">
    <property type="protein sequence ID" value="JAD18129.1"/>
    <property type="molecule type" value="Transcribed_RNA"/>
</dbReference>